<gene>
    <name evidence="9" type="ORF">NOSIN_12075</name>
</gene>
<evidence type="ECO:0000256" key="1">
    <source>
        <dbReference type="ARBA" id="ARBA00004651"/>
    </source>
</evidence>
<comment type="similarity">
    <text evidence="2 8">Belongs to the 4-toluene sulfonate uptake permease (TSUP) (TC 2.A.102) family.</text>
</comment>
<feature type="transmembrane region" description="Helical" evidence="8">
    <location>
        <begin position="219"/>
        <end position="239"/>
    </location>
</feature>
<feature type="transmembrane region" description="Helical" evidence="8">
    <location>
        <begin position="251"/>
        <end position="270"/>
    </location>
</feature>
<dbReference type="EMBL" id="MCOK01000001">
    <property type="protein sequence ID" value="OOC54453.1"/>
    <property type="molecule type" value="Genomic_DNA"/>
</dbReference>
<dbReference type="InterPro" id="IPR052017">
    <property type="entry name" value="TSUP"/>
</dbReference>
<evidence type="ECO:0000313" key="10">
    <source>
        <dbReference type="Proteomes" id="UP000189004"/>
    </source>
</evidence>
<keyword evidence="4 8" id="KW-1003">Cell membrane</keyword>
<proteinExistence type="inferred from homology"/>
<reference evidence="10" key="1">
    <citation type="submission" date="2016-08" db="EMBL/GenBank/DDBJ databases">
        <authorList>
            <person name="Tokovenko B."/>
            <person name="Kalinowski J."/>
        </authorList>
    </citation>
    <scope>NUCLEOTIDE SEQUENCE [LARGE SCALE GENOMIC DNA]</scope>
    <source>
        <strain evidence="10">UTMC102</strain>
    </source>
</reference>
<feature type="transmembrane region" description="Helical" evidence="8">
    <location>
        <begin position="129"/>
        <end position="148"/>
    </location>
</feature>
<evidence type="ECO:0000256" key="3">
    <source>
        <dbReference type="ARBA" id="ARBA00022448"/>
    </source>
</evidence>
<comment type="subcellular location">
    <subcellularLocation>
        <location evidence="1 8">Cell membrane</location>
        <topology evidence="1 8">Multi-pass membrane protein</topology>
    </subcellularLocation>
</comment>
<dbReference type="PANTHER" id="PTHR30269:SF37">
    <property type="entry name" value="MEMBRANE TRANSPORTER PROTEIN"/>
    <property type="match status" value="1"/>
</dbReference>
<organism evidence="9 10">
    <name type="scientific">Nocardiopsis sinuspersici</name>
    <dbReference type="NCBI Taxonomy" id="501010"/>
    <lineage>
        <taxon>Bacteria</taxon>
        <taxon>Bacillati</taxon>
        <taxon>Actinomycetota</taxon>
        <taxon>Actinomycetes</taxon>
        <taxon>Streptosporangiales</taxon>
        <taxon>Nocardiopsidaceae</taxon>
        <taxon>Nocardiopsis</taxon>
    </lineage>
</organism>
<dbReference type="Pfam" id="PF01925">
    <property type="entry name" value="TauE"/>
    <property type="match status" value="1"/>
</dbReference>
<keyword evidence="7 8" id="KW-0472">Membrane</keyword>
<dbReference type="GO" id="GO:0005886">
    <property type="term" value="C:plasma membrane"/>
    <property type="evidence" value="ECO:0007669"/>
    <property type="project" value="UniProtKB-SubCell"/>
</dbReference>
<feature type="transmembrane region" description="Helical" evidence="8">
    <location>
        <begin position="154"/>
        <end position="182"/>
    </location>
</feature>
<evidence type="ECO:0000256" key="6">
    <source>
        <dbReference type="ARBA" id="ARBA00022989"/>
    </source>
</evidence>
<keyword evidence="5 8" id="KW-0812">Transmembrane</keyword>
<evidence type="ECO:0000256" key="5">
    <source>
        <dbReference type="ARBA" id="ARBA00022692"/>
    </source>
</evidence>
<dbReference type="PANTHER" id="PTHR30269">
    <property type="entry name" value="TRANSMEMBRANE PROTEIN YFCA"/>
    <property type="match status" value="1"/>
</dbReference>
<comment type="caution">
    <text evidence="9">The sequence shown here is derived from an EMBL/GenBank/DDBJ whole genome shotgun (WGS) entry which is preliminary data.</text>
</comment>
<sequence>MPSPSPAPTASASTPTLTEFLAPSGHGLLGPEDLWVFVLCVAVSVLTGAVVQSTVGLGLGMVAAPALSFLDPTLMPGMLLVAVIALPALTLLQEWSHVDWRGIAWGLPARLPGTVLGVWVVAVLEPRALAGAVGAMVLVAVALSAGSLRVRITPFSLVAAGSLSGLAGTATTVGGPPMALLYQHEEPSTVRATLAAFFLFGGAVSLTALVLGGQMDTRTAVAGVCAVPLVVVGFLAGTALRRRVNAGRLRVVLLSVVSVSAFGLLGQAVFG</sequence>
<evidence type="ECO:0000256" key="7">
    <source>
        <dbReference type="ARBA" id="ARBA00023136"/>
    </source>
</evidence>
<dbReference type="InterPro" id="IPR002781">
    <property type="entry name" value="TM_pro_TauE-like"/>
</dbReference>
<feature type="transmembrane region" description="Helical" evidence="8">
    <location>
        <begin position="34"/>
        <end position="62"/>
    </location>
</feature>
<protein>
    <recommendedName>
        <fullName evidence="8">Probable membrane transporter protein</fullName>
    </recommendedName>
</protein>
<keyword evidence="10" id="KW-1185">Reference proteome</keyword>
<dbReference type="STRING" id="501010.NOSIN_12075"/>
<keyword evidence="6 8" id="KW-1133">Transmembrane helix</keyword>
<feature type="transmembrane region" description="Helical" evidence="8">
    <location>
        <begin position="194"/>
        <end position="213"/>
    </location>
</feature>
<dbReference type="AlphaFoldDB" id="A0A1V3C1A0"/>
<accession>A0A1V3C1A0</accession>
<evidence type="ECO:0000256" key="4">
    <source>
        <dbReference type="ARBA" id="ARBA00022475"/>
    </source>
</evidence>
<feature type="transmembrane region" description="Helical" evidence="8">
    <location>
        <begin position="74"/>
        <end position="91"/>
    </location>
</feature>
<feature type="transmembrane region" description="Helical" evidence="8">
    <location>
        <begin position="103"/>
        <end position="122"/>
    </location>
</feature>
<evidence type="ECO:0000256" key="2">
    <source>
        <dbReference type="ARBA" id="ARBA00009142"/>
    </source>
</evidence>
<evidence type="ECO:0000256" key="8">
    <source>
        <dbReference type="RuleBase" id="RU363041"/>
    </source>
</evidence>
<name>A0A1V3C1A0_9ACTN</name>
<keyword evidence="3" id="KW-0813">Transport</keyword>
<dbReference type="Proteomes" id="UP000189004">
    <property type="component" value="Unassembled WGS sequence"/>
</dbReference>
<evidence type="ECO:0000313" key="9">
    <source>
        <dbReference type="EMBL" id="OOC54453.1"/>
    </source>
</evidence>